<gene>
    <name evidence="5" type="ORF">S01H1_68329</name>
</gene>
<dbReference type="InterPro" id="IPR051538">
    <property type="entry name" value="Acyl-CoA_Synth/Transferase"/>
</dbReference>
<dbReference type="SUPFAM" id="SSF56059">
    <property type="entry name" value="Glutathione synthetase ATP-binding domain-like"/>
    <property type="match status" value="1"/>
</dbReference>
<dbReference type="Pfam" id="PF13549">
    <property type="entry name" value="ATP-grasp_5"/>
    <property type="match status" value="1"/>
</dbReference>
<proteinExistence type="predicted"/>
<dbReference type="InterPro" id="IPR011761">
    <property type="entry name" value="ATP-grasp"/>
</dbReference>
<dbReference type="PANTHER" id="PTHR43334:SF1">
    <property type="entry name" value="3-HYDROXYPROPIONATE--COA LIGASE [ADP-FORMING]"/>
    <property type="match status" value="1"/>
</dbReference>
<dbReference type="PROSITE" id="PS50975">
    <property type="entry name" value="ATP_GRASP"/>
    <property type="match status" value="1"/>
</dbReference>
<keyword evidence="1" id="KW-0436">Ligase</keyword>
<evidence type="ECO:0000256" key="1">
    <source>
        <dbReference type="ARBA" id="ARBA00022598"/>
    </source>
</evidence>
<organism evidence="5">
    <name type="scientific">marine sediment metagenome</name>
    <dbReference type="NCBI Taxonomy" id="412755"/>
    <lineage>
        <taxon>unclassified sequences</taxon>
        <taxon>metagenomes</taxon>
        <taxon>ecological metagenomes</taxon>
    </lineage>
</organism>
<evidence type="ECO:0000256" key="3">
    <source>
        <dbReference type="ARBA" id="ARBA00022840"/>
    </source>
</evidence>
<dbReference type="GO" id="GO:0046872">
    <property type="term" value="F:metal ion binding"/>
    <property type="evidence" value="ECO:0007669"/>
    <property type="project" value="InterPro"/>
</dbReference>
<dbReference type="PANTHER" id="PTHR43334">
    <property type="entry name" value="ACETATE--COA LIGASE [ADP-FORMING]"/>
    <property type="match status" value="1"/>
</dbReference>
<feature type="non-terminal residue" evidence="5">
    <location>
        <position position="81"/>
    </location>
</feature>
<dbReference type="InterPro" id="IPR013815">
    <property type="entry name" value="ATP_grasp_subdomain_1"/>
</dbReference>
<keyword evidence="2" id="KW-0547">Nucleotide-binding</keyword>
<reference evidence="5" key="1">
    <citation type="journal article" date="2014" name="Front. Microbiol.">
        <title>High frequency of phylogenetically diverse reductive dehalogenase-homologous genes in deep subseafloor sedimentary metagenomes.</title>
        <authorList>
            <person name="Kawai M."/>
            <person name="Futagami T."/>
            <person name="Toyoda A."/>
            <person name="Takaki Y."/>
            <person name="Nishi S."/>
            <person name="Hori S."/>
            <person name="Arai W."/>
            <person name="Tsubouchi T."/>
            <person name="Morono Y."/>
            <person name="Uchiyama I."/>
            <person name="Ito T."/>
            <person name="Fujiyama A."/>
            <person name="Inagaki F."/>
            <person name="Takami H."/>
        </authorList>
    </citation>
    <scope>NUCLEOTIDE SEQUENCE</scope>
    <source>
        <strain evidence="5">Expedition CK06-06</strain>
    </source>
</reference>
<dbReference type="GO" id="GO:0016874">
    <property type="term" value="F:ligase activity"/>
    <property type="evidence" value="ECO:0007669"/>
    <property type="project" value="UniProtKB-KW"/>
</dbReference>
<dbReference type="GO" id="GO:0005524">
    <property type="term" value="F:ATP binding"/>
    <property type="evidence" value="ECO:0007669"/>
    <property type="project" value="UniProtKB-KW"/>
</dbReference>
<dbReference type="AlphaFoldDB" id="X0WKU8"/>
<sequence>MANGSSTLSEFASKQLIASYGIPVPRERLSDDAAGAERAAMEIGLPVVLKLCGDGVAHKTERDLVRLSLGSGEAVRAAAED</sequence>
<name>X0WKU8_9ZZZZ</name>
<evidence type="ECO:0000259" key="4">
    <source>
        <dbReference type="PROSITE" id="PS50975"/>
    </source>
</evidence>
<dbReference type="Gene3D" id="3.30.1490.20">
    <property type="entry name" value="ATP-grasp fold, A domain"/>
    <property type="match status" value="1"/>
</dbReference>
<accession>X0WKU8</accession>
<feature type="domain" description="ATP-grasp" evidence="4">
    <location>
        <begin position="14"/>
        <end position="50"/>
    </location>
</feature>
<dbReference type="EMBL" id="BARS01045311">
    <property type="protein sequence ID" value="GAG31280.1"/>
    <property type="molecule type" value="Genomic_DNA"/>
</dbReference>
<comment type="caution">
    <text evidence="5">The sequence shown here is derived from an EMBL/GenBank/DDBJ whole genome shotgun (WGS) entry which is preliminary data.</text>
</comment>
<protein>
    <recommendedName>
        <fullName evidence="4">ATP-grasp domain-containing protein</fullName>
    </recommendedName>
</protein>
<evidence type="ECO:0000256" key="2">
    <source>
        <dbReference type="ARBA" id="ARBA00022741"/>
    </source>
</evidence>
<keyword evidence="3" id="KW-0067">ATP-binding</keyword>
<evidence type="ECO:0000313" key="5">
    <source>
        <dbReference type="EMBL" id="GAG31280.1"/>
    </source>
</evidence>